<evidence type="ECO:0000313" key="2">
    <source>
        <dbReference type="Proteomes" id="UP000054928"/>
    </source>
</evidence>
<accession>A0A0P1AY86</accession>
<dbReference type="GeneID" id="36397940"/>
<reference evidence="2" key="1">
    <citation type="submission" date="2014-09" db="EMBL/GenBank/DDBJ databases">
        <authorList>
            <person name="Sharma Rahul"/>
            <person name="Thines Marco"/>
        </authorList>
    </citation>
    <scope>NUCLEOTIDE SEQUENCE [LARGE SCALE GENOMIC DNA]</scope>
</reference>
<dbReference type="RefSeq" id="XP_024582854.1">
    <property type="nucleotide sequence ID" value="XM_024717347.1"/>
</dbReference>
<dbReference type="EMBL" id="CCYD01002047">
    <property type="protein sequence ID" value="CEG46485.1"/>
    <property type="molecule type" value="Genomic_DNA"/>
</dbReference>
<dbReference type="Proteomes" id="UP000054928">
    <property type="component" value="Unassembled WGS sequence"/>
</dbReference>
<evidence type="ECO:0000313" key="1">
    <source>
        <dbReference type="EMBL" id="CEG46485.1"/>
    </source>
</evidence>
<keyword evidence="2" id="KW-1185">Reference proteome</keyword>
<sequence>MDVGSMTQPSLMVLHDDRQLTKTGKDENVCGEFLCLTWNPHHPSSEVVRLPTPSMPLKPIAQGDIEHRVQGR</sequence>
<proteinExistence type="predicted"/>
<name>A0A0P1AY86_PLAHL</name>
<protein>
    <submittedName>
        <fullName evidence="1">Uncharacterized protein</fullName>
    </submittedName>
</protein>
<dbReference type="AlphaFoldDB" id="A0A0P1AY86"/>
<organism evidence="1 2">
    <name type="scientific">Plasmopara halstedii</name>
    <name type="common">Downy mildew of sunflower</name>
    <dbReference type="NCBI Taxonomy" id="4781"/>
    <lineage>
        <taxon>Eukaryota</taxon>
        <taxon>Sar</taxon>
        <taxon>Stramenopiles</taxon>
        <taxon>Oomycota</taxon>
        <taxon>Peronosporomycetes</taxon>
        <taxon>Peronosporales</taxon>
        <taxon>Peronosporaceae</taxon>
        <taxon>Plasmopara</taxon>
    </lineage>
</organism>